<keyword evidence="3" id="KW-0808">Transferase</keyword>
<gene>
    <name evidence="10" type="ORF">N7G274_006600</name>
</gene>
<dbReference type="InterPro" id="IPR051236">
    <property type="entry name" value="HAT_RTT109-like"/>
</dbReference>
<keyword evidence="5" id="KW-0007">Acetylation</keyword>
<protein>
    <recommendedName>
        <fullName evidence="2">histone acetyltransferase</fullName>
        <ecNumber evidence="2">2.3.1.48</ecNumber>
    </recommendedName>
</protein>
<keyword evidence="8" id="KW-0539">Nucleus</keyword>
<evidence type="ECO:0000256" key="2">
    <source>
        <dbReference type="ARBA" id="ARBA00013184"/>
    </source>
</evidence>
<dbReference type="EMBL" id="JBEFKJ010000020">
    <property type="protein sequence ID" value="KAL2040621.1"/>
    <property type="molecule type" value="Genomic_DNA"/>
</dbReference>
<dbReference type="Proteomes" id="UP001590950">
    <property type="component" value="Unassembled WGS sequence"/>
</dbReference>
<name>A0ABR4A6U5_9LECA</name>
<dbReference type="PANTHER" id="PTHR31571">
    <property type="entry name" value="ALTERED INHERITANCE OF MITOCHONDRIA PROTEIN 6"/>
    <property type="match status" value="1"/>
</dbReference>
<evidence type="ECO:0000256" key="5">
    <source>
        <dbReference type="ARBA" id="ARBA00022990"/>
    </source>
</evidence>
<evidence type="ECO:0000256" key="9">
    <source>
        <dbReference type="ARBA" id="ARBA00048940"/>
    </source>
</evidence>
<comment type="subcellular location">
    <subcellularLocation>
        <location evidence="1">Nucleus</location>
    </subcellularLocation>
</comment>
<keyword evidence="4" id="KW-0227">DNA damage</keyword>
<dbReference type="InterPro" id="IPR013178">
    <property type="entry name" value="Histone_AcTrfase_Rtt109/CBP"/>
</dbReference>
<comment type="catalytic activity">
    <reaction evidence="9">
        <text>L-lysyl-[histone] + acetyl-CoA = N(6)-acetyl-L-lysyl-[histone] + CoA + H(+)</text>
        <dbReference type="Rhea" id="RHEA:21992"/>
        <dbReference type="Rhea" id="RHEA-COMP:9845"/>
        <dbReference type="Rhea" id="RHEA-COMP:11338"/>
        <dbReference type="ChEBI" id="CHEBI:15378"/>
        <dbReference type="ChEBI" id="CHEBI:29969"/>
        <dbReference type="ChEBI" id="CHEBI:57287"/>
        <dbReference type="ChEBI" id="CHEBI:57288"/>
        <dbReference type="ChEBI" id="CHEBI:61930"/>
        <dbReference type="EC" id="2.3.1.48"/>
    </reaction>
    <physiologicalReaction direction="left-to-right" evidence="9">
        <dbReference type="Rhea" id="RHEA:21993"/>
    </physiologicalReaction>
</comment>
<keyword evidence="11" id="KW-1185">Reference proteome</keyword>
<proteinExistence type="predicted"/>
<reference evidence="10 11" key="1">
    <citation type="submission" date="2024-09" db="EMBL/GenBank/DDBJ databases">
        <title>Rethinking Asexuality: The Enigmatic Case of Functional Sexual Genes in Lepraria (Stereocaulaceae).</title>
        <authorList>
            <person name="Doellman M."/>
            <person name="Sun Y."/>
            <person name="Barcenas-Pena A."/>
            <person name="Lumbsch H.T."/>
            <person name="Grewe F."/>
        </authorList>
    </citation>
    <scope>NUCLEOTIDE SEQUENCE [LARGE SCALE GENOMIC DNA]</scope>
    <source>
        <strain evidence="10 11">Mercado 3170</strain>
    </source>
</reference>
<organism evidence="10 11">
    <name type="scientific">Stereocaulon virgatum</name>
    <dbReference type="NCBI Taxonomy" id="373712"/>
    <lineage>
        <taxon>Eukaryota</taxon>
        <taxon>Fungi</taxon>
        <taxon>Dikarya</taxon>
        <taxon>Ascomycota</taxon>
        <taxon>Pezizomycotina</taxon>
        <taxon>Lecanoromycetes</taxon>
        <taxon>OSLEUM clade</taxon>
        <taxon>Lecanoromycetidae</taxon>
        <taxon>Lecanorales</taxon>
        <taxon>Lecanorineae</taxon>
        <taxon>Stereocaulaceae</taxon>
        <taxon>Stereocaulon</taxon>
    </lineage>
</organism>
<dbReference type="SMART" id="SM01250">
    <property type="entry name" value="KAT11"/>
    <property type="match status" value="1"/>
</dbReference>
<evidence type="ECO:0000256" key="1">
    <source>
        <dbReference type="ARBA" id="ARBA00004123"/>
    </source>
</evidence>
<dbReference type="Pfam" id="PF08214">
    <property type="entry name" value="HAT_KAT11"/>
    <property type="match status" value="1"/>
</dbReference>
<evidence type="ECO:0000256" key="7">
    <source>
        <dbReference type="ARBA" id="ARBA00023163"/>
    </source>
</evidence>
<keyword evidence="7" id="KW-0804">Transcription</keyword>
<evidence type="ECO:0000313" key="11">
    <source>
        <dbReference type="Proteomes" id="UP001590950"/>
    </source>
</evidence>
<accession>A0ABR4A6U5</accession>
<comment type="caution">
    <text evidence="10">The sequence shown here is derived from an EMBL/GenBank/DDBJ whole genome shotgun (WGS) entry which is preliminary data.</text>
</comment>
<evidence type="ECO:0000256" key="8">
    <source>
        <dbReference type="ARBA" id="ARBA00023242"/>
    </source>
</evidence>
<dbReference type="PROSITE" id="PS51728">
    <property type="entry name" value="RTT109_HAT"/>
    <property type="match status" value="1"/>
</dbReference>
<evidence type="ECO:0000256" key="4">
    <source>
        <dbReference type="ARBA" id="ARBA00022763"/>
    </source>
</evidence>
<sequence length="550" mass="61881">MALNRRLKLEERLATALPAGCRFIIHHLSTPPTPRRAIFAAPPREKSDDTYCESHFLSVSIDSAGDGTQLQVFAIEVLIYTTEFLTTLFVSKADSTGYLYLLKLPKGTPSPLKTISTTFLQYLIEERRRPDRRLVLSLFARAQNQYLFPGSVENIHKHVLDDRGLIKWWCKVVDPILGTSQDHSEVPVHKQHGITRNGQEIKSHGFLRVPGCDRYETRGFLPKREDGRVDEGRWSMTDPLLILAKSPSLPERCLIPRFPDDPKARFVYQLDDELPYDELQSPQLLAEENTPEKHKPGRWRSVQSLEEFWEMMSFRQECSSGRLVGFLWATFQPAILYGAHNSMDVEEGAQKTTQSALPKPLDSHYLEASRLPPQSPLRSNLVPEALYKSQAPPMSPSKQSPDSTPVILNGSRTQPEWIKSEETKDFYWPTSSRGELIVSSKHYQRVGNLLLRLDYANQVIAEESTKKWIDDVAKQAGAKHWGYPVVGSRVKMDATVDTNPKKRAAEGDTAVIAVQANGINTLSTGLVRKKAKVATDPGPTRSIKAESSGT</sequence>
<evidence type="ECO:0000313" key="10">
    <source>
        <dbReference type="EMBL" id="KAL2040621.1"/>
    </source>
</evidence>
<dbReference type="EC" id="2.3.1.48" evidence="2"/>
<keyword evidence="6" id="KW-0805">Transcription regulation</keyword>
<evidence type="ECO:0000256" key="3">
    <source>
        <dbReference type="ARBA" id="ARBA00022679"/>
    </source>
</evidence>
<dbReference type="InterPro" id="IPR016849">
    <property type="entry name" value="Rtt109"/>
</dbReference>
<dbReference type="PANTHER" id="PTHR31571:SF2">
    <property type="entry name" value="HISTONE ACETYLTRANSFERASE RTT109"/>
    <property type="match status" value="1"/>
</dbReference>
<evidence type="ECO:0000256" key="6">
    <source>
        <dbReference type="ARBA" id="ARBA00023015"/>
    </source>
</evidence>